<accession>A0ABP8R0B6</accession>
<feature type="transmembrane region" description="Helical" evidence="1">
    <location>
        <begin position="30"/>
        <end position="47"/>
    </location>
</feature>
<dbReference type="EMBL" id="BAABGR010000015">
    <property type="protein sequence ID" value="GAA4514816.1"/>
    <property type="molecule type" value="Genomic_DNA"/>
</dbReference>
<dbReference type="RefSeq" id="WP_345066058.1">
    <property type="nucleotide sequence ID" value="NZ_BAABGR010000015.1"/>
</dbReference>
<feature type="transmembrane region" description="Helical" evidence="1">
    <location>
        <begin position="382"/>
        <end position="401"/>
    </location>
</feature>
<keyword evidence="1" id="KW-0472">Membrane</keyword>
<feature type="transmembrane region" description="Helical" evidence="1">
    <location>
        <begin position="257"/>
        <end position="275"/>
    </location>
</feature>
<evidence type="ECO:0000313" key="2">
    <source>
        <dbReference type="EMBL" id="GAA4514816.1"/>
    </source>
</evidence>
<evidence type="ECO:0008006" key="4">
    <source>
        <dbReference type="Google" id="ProtNLM"/>
    </source>
</evidence>
<protein>
    <recommendedName>
        <fullName evidence="4">Lipid A core - O-antigen ligase and related enzymes</fullName>
    </recommendedName>
</protein>
<feature type="transmembrane region" description="Helical" evidence="1">
    <location>
        <begin position="59"/>
        <end position="80"/>
    </location>
</feature>
<keyword evidence="1" id="KW-1133">Transmembrane helix</keyword>
<feature type="transmembrane region" description="Helical" evidence="1">
    <location>
        <begin position="7"/>
        <end position="24"/>
    </location>
</feature>
<name>A0ABP8R0B6_9SPHI</name>
<feature type="transmembrane region" description="Helical" evidence="1">
    <location>
        <begin position="436"/>
        <end position="454"/>
    </location>
</feature>
<organism evidence="2 3">
    <name type="scientific">Sphingobacterium thermophilum</name>
    <dbReference type="NCBI Taxonomy" id="768534"/>
    <lineage>
        <taxon>Bacteria</taxon>
        <taxon>Pseudomonadati</taxon>
        <taxon>Bacteroidota</taxon>
        <taxon>Sphingobacteriia</taxon>
        <taxon>Sphingobacteriales</taxon>
        <taxon>Sphingobacteriaceae</taxon>
        <taxon>Sphingobacterium</taxon>
    </lineage>
</organism>
<reference evidence="3" key="1">
    <citation type="journal article" date="2019" name="Int. J. Syst. Evol. Microbiol.">
        <title>The Global Catalogue of Microorganisms (GCM) 10K type strain sequencing project: providing services to taxonomists for standard genome sequencing and annotation.</title>
        <authorList>
            <consortium name="The Broad Institute Genomics Platform"/>
            <consortium name="The Broad Institute Genome Sequencing Center for Infectious Disease"/>
            <person name="Wu L."/>
            <person name="Ma J."/>
        </authorList>
    </citation>
    <scope>NUCLEOTIDE SEQUENCE [LARGE SCALE GENOMIC DNA]</scope>
    <source>
        <strain evidence="3">JCM 17858</strain>
    </source>
</reference>
<gene>
    <name evidence="2" type="ORF">GCM10023173_11850</name>
</gene>
<comment type="caution">
    <text evidence="2">The sequence shown here is derived from an EMBL/GenBank/DDBJ whole genome shotgun (WGS) entry which is preliminary data.</text>
</comment>
<proteinExistence type="predicted"/>
<dbReference type="InterPro" id="IPR029468">
    <property type="entry name" value="O-ag_pol_Wzy"/>
</dbReference>
<feature type="transmembrane region" description="Helical" evidence="1">
    <location>
        <begin position="100"/>
        <end position="119"/>
    </location>
</feature>
<keyword evidence="1" id="KW-0812">Transmembrane</keyword>
<sequence length="464" mass="53767">MLKTGTILIQFVFILLIVFTYAFFEEEKNFDYYLSIIVVLQFLWQTVDIYTKKGTVMSVIFLFLLAAFLFNGGEFMVKIFNPRTFVLMEPIQDESIRKKALLLIALSFSFIYFGAISFLRKPTSSTILELKQKDILIFRRIGLTLLLISIGFQFDYLFKTLKVAMESGYYSIYSLEKGVGVNAIPKILRDFYVPSILILFWCDVKLKKKTSGIWIILLFFYSIMLFMIGYRGHAIMPILGFAFLYDKQYRKINTKKVAIIGLFFLFVVFPLIKNFRNAPESATVGDLVKYTIESVQEMAILREMGGSAKTVGYTMELVPIVRDYDYGTGYLWATTSLLPNFFNEEVHPAITHANYAQWLTREINPWAAETGGGVGFSFIAEAYINFAYFGLIFLFFLGRSLVKLEKLADTKSIYIIVLSCFLSFFLMYSRGQFLDMTRSFVWYSLGPYLLFLFFRRNSPQLIYK</sequence>
<evidence type="ECO:0000256" key="1">
    <source>
        <dbReference type="SAM" id="Phobius"/>
    </source>
</evidence>
<keyword evidence="3" id="KW-1185">Reference proteome</keyword>
<feature type="transmembrane region" description="Helical" evidence="1">
    <location>
        <begin position="413"/>
        <end position="430"/>
    </location>
</feature>
<dbReference type="Pfam" id="PF14296">
    <property type="entry name" value="O-ag_pol_Wzy"/>
    <property type="match status" value="1"/>
</dbReference>
<dbReference type="Proteomes" id="UP001500394">
    <property type="component" value="Unassembled WGS sequence"/>
</dbReference>
<feature type="transmembrane region" description="Helical" evidence="1">
    <location>
        <begin position="140"/>
        <end position="158"/>
    </location>
</feature>
<feature type="transmembrane region" description="Helical" evidence="1">
    <location>
        <begin position="213"/>
        <end position="245"/>
    </location>
</feature>
<evidence type="ECO:0000313" key="3">
    <source>
        <dbReference type="Proteomes" id="UP001500394"/>
    </source>
</evidence>